<keyword evidence="13 19" id="KW-0408">Iron</keyword>
<evidence type="ECO:0000256" key="12">
    <source>
        <dbReference type="ARBA" id="ARBA00022989"/>
    </source>
</evidence>
<keyword evidence="12 19" id="KW-1133">Transmembrane helix</keyword>
<evidence type="ECO:0000256" key="2">
    <source>
        <dbReference type="ARBA" id="ARBA00004673"/>
    </source>
</evidence>
<dbReference type="PANTHER" id="PTHR10422:SF18">
    <property type="entry name" value="CYTOCHROME C OXIDASE SUBUNIT 1"/>
    <property type="match status" value="1"/>
</dbReference>
<feature type="transmembrane region" description="Helical" evidence="19">
    <location>
        <begin position="396"/>
        <end position="416"/>
    </location>
</feature>
<evidence type="ECO:0000313" key="21">
    <source>
        <dbReference type="EMBL" id="PRX53001.1"/>
    </source>
</evidence>
<dbReference type="SUPFAM" id="SSF81442">
    <property type="entry name" value="Cytochrome c oxidase subunit I-like"/>
    <property type="match status" value="1"/>
</dbReference>
<gene>
    <name evidence="21" type="ORF">B0I32_129119</name>
</gene>
<feature type="transmembrane region" description="Helical" evidence="19">
    <location>
        <begin position="428"/>
        <end position="450"/>
    </location>
</feature>
<feature type="transmembrane region" description="Helical" evidence="19">
    <location>
        <begin position="288"/>
        <end position="311"/>
    </location>
</feature>
<keyword evidence="11 18" id="KW-0249">Electron transport</keyword>
<evidence type="ECO:0000256" key="16">
    <source>
        <dbReference type="ARBA" id="ARBA00025218"/>
    </source>
</evidence>
<dbReference type="CDD" id="cd01662">
    <property type="entry name" value="Ubiquinol_Oxidase_I"/>
    <property type="match status" value="1"/>
</dbReference>
<evidence type="ECO:0000256" key="13">
    <source>
        <dbReference type="ARBA" id="ARBA00023004"/>
    </source>
</evidence>
<sequence length="556" mass="61848">MTVQKQRADVPPPSPPARPERAGRLIVSWLTSTDHKVIGYLYLITSYCFFTLAGLMALVIRSELAHPGLALVSNEQYNQLFTMHGTIMMLLFATPLFAGFANVVMPLQIGSPDVAFPRLNAVSYWLFLFGGLMVVTGFVSSAGAASFGWTGYTPLSHATFSPGVGGDLWIMGLALSGLGTILGSVNFVTTIICMRAPGMTMFRMSIFTWNVLLTSVLVLMAFPVLAAALLALEADRKLGTHIYDPENGGAMLWQHLFWFFGHPEVYIIALPFFGIVTEVIPVFSRKPVFGYIGLVGATIAIAGLSMTVWAHHLFATGQVLLPFFSFMTFLIAVPTGVKFFNWIGTMWRGHLTFQTPMMFAIGFLVTFLLGGLTGVILGSPPLDFHLHDSYFVVAHFHYVVFGTVVFAMFSGFYFWWPKMTGKMLNDTIGQWHFWLLFIGFHTTFLIQHWIGALGMPRRYADYSPADGFTLLNQISSVGAFILGASTLPFLYNVWYTWRHGKKVTIDDPWGFSNSLEWATSCPPPRHNFTSMPRIRSERPAFDIHYPHSRAGAAELD</sequence>
<evidence type="ECO:0000256" key="9">
    <source>
        <dbReference type="ARBA" id="ARBA00022723"/>
    </source>
</evidence>
<comment type="pathway">
    <text evidence="2 19">Energy metabolism; oxidative phosphorylation.</text>
</comment>
<protein>
    <recommendedName>
        <fullName evidence="19">Cytochrome c oxidase subunit 1</fullName>
        <ecNumber evidence="19">7.1.1.9</ecNumber>
    </recommendedName>
</protein>
<proteinExistence type="inferred from homology"/>
<feature type="transmembrane region" description="Helical" evidence="19">
    <location>
        <begin position="252"/>
        <end position="276"/>
    </location>
</feature>
<evidence type="ECO:0000256" key="19">
    <source>
        <dbReference type="RuleBase" id="RU363061"/>
    </source>
</evidence>
<keyword evidence="8 18" id="KW-0812">Transmembrane</keyword>
<dbReference type="InterPro" id="IPR036927">
    <property type="entry name" value="Cyt_c_oxase-like_su1_sf"/>
</dbReference>
<dbReference type="NCBIfam" id="TIGR02891">
    <property type="entry name" value="CtaD_CoxA"/>
    <property type="match status" value="1"/>
</dbReference>
<feature type="transmembrane region" description="Helical" evidence="19">
    <location>
        <begin position="356"/>
        <end position="376"/>
    </location>
</feature>
<keyword evidence="7 18" id="KW-0679">Respiratory chain</keyword>
<dbReference type="GO" id="GO:0022904">
    <property type="term" value="P:respiratory electron transport chain"/>
    <property type="evidence" value="ECO:0007669"/>
    <property type="project" value="TreeGrafter"/>
</dbReference>
<keyword evidence="5 19" id="KW-1003">Cell membrane</keyword>
<dbReference type="EC" id="7.1.1.9" evidence="19"/>
<name>A0A2T0M6B6_9ACTN</name>
<evidence type="ECO:0000256" key="18">
    <source>
        <dbReference type="RuleBase" id="RU000370"/>
    </source>
</evidence>
<evidence type="ECO:0000256" key="15">
    <source>
        <dbReference type="ARBA" id="ARBA00023136"/>
    </source>
</evidence>
<feature type="transmembrane region" description="Helical" evidence="19">
    <location>
        <begin position="323"/>
        <end position="344"/>
    </location>
</feature>
<dbReference type="OrthoDB" id="9803294at2"/>
<evidence type="ECO:0000256" key="7">
    <source>
        <dbReference type="ARBA" id="ARBA00022660"/>
    </source>
</evidence>
<dbReference type="EMBL" id="PVNG01000029">
    <property type="protein sequence ID" value="PRX53001.1"/>
    <property type="molecule type" value="Genomic_DNA"/>
</dbReference>
<dbReference type="Pfam" id="PF00115">
    <property type="entry name" value="COX1"/>
    <property type="match status" value="1"/>
</dbReference>
<accession>A0A2T0M6B6</accession>
<dbReference type="Proteomes" id="UP000238312">
    <property type="component" value="Unassembled WGS sequence"/>
</dbReference>
<comment type="caution">
    <text evidence="21">The sequence shown here is derived from an EMBL/GenBank/DDBJ whole genome shotgun (WGS) entry which is preliminary data.</text>
</comment>
<dbReference type="InterPro" id="IPR023615">
    <property type="entry name" value="Cyt_c_Oxase_su1_BS"/>
</dbReference>
<feature type="transmembrane region" description="Helical" evidence="19">
    <location>
        <begin position="125"/>
        <end position="149"/>
    </location>
</feature>
<evidence type="ECO:0000256" key="17">
    <source>
        <dbReference type="ARBA" id="ARBA00047816"/>
    </source>
</evidence>
<keyword evidence="9 19" id="KW-0479">Metal-binding</keyword>
<evidence type="ECO:0000256" key="11">
    <source>
        <dbReference type="ARBA" id="ARBA00022982"/>
    </source>
</evidence>
<evidence type="ECO:0000256" key="6">
    <source>
        <dbReference type="ARBA" id="ARBA00022617"/>
    </source>
</evidence>
<keyword evidence="15 19" id="KW-0472">Membrane</keyword>
<dbReference type="RefSeq" id="WP_106251271.1">
    <property type="nucleotide sequence ID" value="NZ_JBFAIB010000005.1"/>
</dbReference>
<keyword evidence="14 19" id="KW-0186">Copper</keyword>
<dbReference type="PANTHER" id="PTHR10422">
    <property type="entry name" value="CYTOCHROME C OXIDASE SUBUNIT 1"/>
    <property type="match status" value="1"/>
</dbReference>
<organism evidence="21 22">
    <name type="scientific">Nonomuraea fuscirosea</name>
    <dbReference type="NCBI Taxonomy" id="1291556"/>
    <lineage>
        <taxon>Bacteria</taxon>
        <taxon>Bacillati</taxon>
        <taxon>Actinomycetota</taxon>
        <taxon>Actinomycetes</taxon>
        <taxon>Streptosporangiales</taxon>
        <taxon>Streptosporangiaceae</taxon>
        <taxon>Nonomuraea</taxon>
    </lineage>
</organism>
<evidence type="ECO:0000313" key="22">
    <source>
        <dbReference type="Proteomes" id="UP000238312"/>
    </source>
</evidence>
<dbReference type="PROSITE" id="PS50855">
    <property type="entry name" value="COX1"/>
    <property type="match status" value="1"/>
</dbReference>
<keyword evidence="10" id="KW-1278">Translocase</keyword>
<comment type="function">
    <text evidence="16 19">Cytochrome c oxidase is the component of the respiratory chain that catalyzes the reduction of oxygen to water. Subunits 1-3 form the functional core of the enzyme complex. CO I is the catalytic subunit of the enzyme. Electrons originating in cytochrome c are transferred via the copper A center of subunit 2 and heme A of subunit 1 to the bimetallic center formed by heme A3 and copper B.</text>
</comment>
<dbReference type="GO" id="GO:0020037">
    <property type="term" value="F:heme binding"/>
    <property type="evidence" value="ECO:0007669"/>
    <property type="project" value="InterPro"/>
</dbReference>
<dbReference type="GO" id="GO:0004129">
    <property type="term" value="F:cytochrome-c oxidase activity"/>
    <property type="evidence" value="ECO:0007669"/>
    <property type="project" value="UniProtKB-EC"/>
</dbReference>
<evidence type="ECO:0000256" key="14">
    <source>
        <dbReference type="ARBA" id="ARBA00023008"/>
    </source>
</evidence>
<keyword evidence="22" id="KW-1185">Reference proteome</keyword>
<keyword evidence="6 18" id="KW-0349">Heme</keyword>
<feature type="domain" description="Cytochrome oxidase subunit I profile" evidence="20">
    <location>
        <begin position="29"/>
        <end position="535"/>
    </location>
</feature>
<evidence type="ECO:0000256" key="5">
    <source>
        <dbReference type="ARBA" id="ARBA00022475"/>
    </source>
</evidence>
<reference evidence="21 22" key="1">
    <citation type="submission" date="2018-03" db="EMBL/GenBank/DDBJ databases">
        <title>Genomic Encyclopedia of Type Strains, Phase III (KMG-III): the genomes of soil and plant-associated and newly described type strains.</title>
        <authorList>
            <person name="Whitman W."/>
        </authorList>
    </citation>
    <scope>NUCLEOTIDE SEQUENCE [LARGE SCALE GENOMIC DNA]</scope>
    <source>
        <strain evidence="21 22">CGMCC 4.7104</strain>
    </source>
</reference>
<evidence type="ECO:0000256" key="8">
    <source>
        <dbReference type="ARBA" id="ARBA00022692"/>
    </source>
</evidence>
<feature type="transmembrane region" description="Helical" evidence="19">
    <location>
        <begin position="206"/>
        <end position="232"/>
    </location>
</feature>
<dbReference type="InterPro" id="IPR000883">
    <property type="entry name" value="Cyt_C_Oxase_1"/>
</dbReference>
<dbReference type="GO" id="GO:0046872">
    <property type="term" value="F:metal ion binding"/>
    <property type="evidence" value="ECO:0007669"/>
    <property type="project" value="UniProtKB-KW"/>
</dbReference>
<feature type="transmembrane region" description="Helical" evidence="19">
    <location>
        <begin position="80"/>
        <end position="104"/>
    </location>
</feature>
<evidence type="ECO:0000259" key="20">
    <source>
        <dbReference type="PROSITE" id="PS50855"/>
    </source>
</evidence>
<comment type="subcellular location">
    <subcellularLocation>
        <location evidence="1 19">Cell membrane</location>
        <topology evidence="1 19">Multi-pass membrane protein</topology>
    </subcellularLocation>
</comment>
<dbReference type="FunFam" id="1.20.210.10:FF:000003">
    <property type="entry name" value="Cytochrome c oxidase subunit 1"/>
    <property type="match status" value="1"/>
</dbReference>
<dbReference type="InterPro" id="IPR014241">
    <property type="entry name" value="Cyt_c_oxidase_su1_bac"/>
</dbReference>
<dbReference type="InterPro" id="IPR023616">
    <property type="entry name" value="Cyt_c_oxase-like_su1_dom"/>
</dbReference>
<dbReference type="UniPathway" id="UPA00705"/>
<evidence type="ECO:0000256" key="4">
    <source>
        <dbReference type="ARBA" id="ARBA00022448"/>
    </source>
</evidence>
<feature type="transmembrane region" description="Helical" evidence="19">
    <location>
        <begin position="169"/>
        <end position="194"/>
    </location>
</feature>
<comment type="catalytic activity">
    <reaction evidence="17 19">
        <text>4 Fe(II)-[cytochrome c] + O2 + 8 H(+)(in) = 4 Fe(III)-[cytochrome c] + 2 H2O + 4 H(+)(out)</text>
        <dbReference type="Rhea" id="RHEA:11436"/>
        <dbReference type="Rhea" id="RHEA-COMP:10350"/>
        <dbReference type="Rhea" id="RHEA-COMP:14399"/>
        <dbReference type="ChEBI" id="CHEBI:15377"/>
        <dbReference type="ChEBI" id="CHEBI:15378"/>
        <dbReference type="ChEBI" id="CHEBI:15379"/>
        <dbReference type="ChEBI" id="CHEBI:29033"/>
        <dbReference type="ChEBI" id="CHEBI:29034"/>
        <dbReference type="EC" id="7.1.1.9"/>
    </reaction>
</comment>
<keyword evidence="4 18" id="KW-0813">Transport</keyword>
<dbReference type="Gene3D" id="1.20.210.10">
    <property type="entry name" value="Cytochrome c oxidase-like, subunit I domain"/>
    <property type="match status" value="1"/>
</dbReference>
<dbReference type="PROSITE" id="PS00077">
    <property type="entry name" value="COX1_CUB"/>
    <property type="match status" value="1"/>
</dbReference>
<comment type="similarity">
    <text evidence="3 18">Belongs to the heme-copper respiratory oxidase family.</text>
</comment>
<evidence type="ECO:0000256" key="10">
    <source>
        <dbReference type="ARBA" id="ARBA00022967"/>
    </source>
</evidence>
<dbReference type="GO" id="GO:0015990">
    <property type="term" value="P:electron transport coupled proton transport"/>
    <property type="evidence" value="ECO:0007669"/>
    <property type="project" value="InterPro"/>
</dbReference>
<dbReference type="PRINTS" id="PR01165">
    <property type="entry name" value="CYCOXIDASEI"/>
</dbReference>
<feature type="transmembrane region" description="Helical" evidence="19">
    <location>
        <begin position="470"/>
        <end position="494"/>
    </location>
</feature>
<dbReference type="GO" id="GO:0005886">
    <property type="term" value="C:plasma membrane"/>
    <property type="evidence" value="ECO:0007669"/>
    <property type="project" value="UniProtKB-SubCell"/>
</dbReference>
<dbReference type="AlphaFoldDB" id="A0A2T0M6B6"/>
<dbReference type="GO" id="GO:0006119">
    <property type="term" value="P:oxidative phosphorylation"/>
    <property type="evidence" value="ECO:0007669"/>
    <property type="project" value="UniProtKB-UniPathway"/>
</dbReference>
<evidence type="ECO:0000256" key="1">
    <source>
        <dbReference type="ARBA" id="ARBA00004651"/>
    </source>
</evidence>
<feature type="transmembrane region" description="Helical" evidence="19">
    <location>
        <begin position="40"/>
        <end position="60"/>
    </location>
</feature>
<evidence type="ECO:0000256" key="3">
    <source>
        <dbReference type="ARBA" id="ARBA00009578"/>
    </source>
</evidence>